<feature type="region of interest" description="Disordered" evidence="11">
    <location>
        <begin position="1"/>
        <end position="56"/>
    </location>
</feature>
<feature type="compositionally biased region" description="Low complexity" evidence="11">
    <location>
        <begin position="445"/>
        <end position="457"/>
    </location>
</feature>
<comment type="similarity">
    <text evidence="2 10">Belongs to the ORC1 family.</text>
</comment>
<feature type="compositionally biased region" description="Basic residues" evidence="11">
    <location>
        <begin position="355"/>
        <end position="371"/>
    </location>
</feature>
<feature type="domain" description="BAH" evidence="12">
    <location>
        <begin position="99"/>
        <end position="295"/>
    </location>
</feature>
<dbReference type="AlphaFoldDB" id="A0A511KGM4"/>
<evidence type="ECO:0000256" key="5">
    <source>
        <dbReference type="ARBA" id="ARBA00022741"/>
    </source>
</evidence>
<accession>A0A511KGM4</accession>
<protein>
    <recommendedName>
        <fullName evidence="10">Origin recognition complex subunit 1</fullName>
    </recommendedName>
</protein>
<dbReference type="InterPro" id="IPR003959">
    <property type="entry name" value="ATPase_AAA_core"/>
</dbReference>
<dbReference type="GO" id="GO:0003682">
    <property type="term" value="F:chromatin binding"/>
    <property type="evidence" value="ECO:0007669"/>
    <property type="project" value="InterPro"/>
</dbReference>
<dbReference type="GO" id="GO:0033314">
    <property type="term" value="P:mitotic DNA replication checkpoint signaling"/>
    <property type="evidence" value="ECO:0007669"/>
    <property type="project" value="TreeGrafter"/>
</dbReference>
<dbReference type="InterPro" id="IPR027417">
    <property type="entry name" value="P-loop_NTPase"/>
</dbReference>
<dbReference type="InterPro" id="IPR043151">
    <property type="entry name" value="BAH_sf"/>
</dbReference>
<feature type="compositionally biased region" description="Low complexity" evidence="11">
    <location>
        <begin position="198"/>
        <end position="207"/>
    </location>
</feature>
<dbReference type="GO" id="GO:0006270">
    <property type="term" value="P:DNA replication initiation"/>
    <property type="evidence" value="ECO:0007669"/>
    <property type="project" value="TreeGrafter"/>
</dbReference>
<dbReference type="FunFam" id="3.40.50.300:FF:000199">
    <property type="entry name" value="Origin recognition complex subunit 1"/>
    <property type="match status" value="1"/>
</dbReference>
<feature type="region of interest" description="Disordered" evidence="11">
    <location>
        <begin position="187"/>
        <end position="231"/>
    </location>
</feature>
<dbReference type="SMART" id="SM00382">
    <property type="entry name" value="AAA"/>
    <property type="match status" value="1"/>
</dbReference>
<keyword evidence="7" id="KW-0460">Magnesium</keyword>
<sequence length="920" mass="101268">MPPAHTDSWPSTVAADSPSAPTTPSKRASRSSRISNDTDYRSFTRSTSVGGTETTVEFRVGDTVVVGADAKLKQKFLAPPAWQVEVKGKGKGKKGKGKGKKRSQDEDDEDEEPEGWRHEDGLNVGDKVAVITRLFEDVRGRKMALVRWFARPGAVWGPDGPDEDDDAGDVLPYELYFTSDSTHLEESRVVRQRAAANPFSSPSGSPSKHSRMTGSTSAVPSPSRTNPSFVSSSAVFRTPQHSDPVPVSTILSHAEIFSPSSLPDTTITASQQSPIPTFLCRRVYDVKPIPGASFWGEIEWDEHRMKAVEWYESTMGMVERKEGGREREVAQDGWDVEAVLEESESESEDQQERERRRRRAEKARATRKRTEKTREERGAQHGAASESEASSDEEDEEGAFNDRDSASSDSDTGLEGDESDDGSASDLDRVSRTPTKRKPLHERQPSAASSSRKTAATRAKRTRPATSAATGRAAKRRKFASFGKSSSDASHNALPPLLESARLASFTPFERAKALLHVSATPESLPCREDQREQIRQFIGDAVLGRSGGCLYIHGVPGTGKTATVHSVVRELQNDEDMDAFSFVEINGMKISEPMTAFSHLWAALAPPDPQQSGRKVSPKAALAALENHFANPDPARKTTVVLVDELDQMLTKRQDVLYNFFNWPHVPHSRLVVLAVANTMDLPERELSGKIRSRLGTNRIPFQPYTWTELKRILEARLALVDPSSAKYKSTPLFDDVALQKIAKSVAGISGDARKALDVARRTLDRVALRLSKEGKALDELEQGDVKCSIQDASQAYKDVTRQGPAAFVRMLSTQMKVLLLAVAQCIRRAGVPEVELDTVLTWHLDFLRQTSLCPNPSSGPSKTELVALLSQLHALRLVTAESQRLDVFQRVRPAVDEGDLFAALREDEVLKAHVPKVL</sequence>
<name>A0A511KGM4_RHOTO</name>
<feature type="compositionally biased region" description="Acidic residues" evidence="11">
    <location>
        <begin position="389"/>
        <end position="399"/>
    </location>
</feature>
<feature type="compositionally biased region" description="Polar residues" evidence="11">
    <location>
        <begin position="19"/>
        <end position="35"/>
    </location>
</feature>
<feature type="region of interest" description="Disordered" evidence="11">
    <location>
        <begin position="77"/>
        <end position="123"/>
    </location>
</feature>
<feature type="compositionally biased region" description="Acidic residues" evidence="11">
    <location>
        <begin position="412"/>
        <end position="423"/>
    </location>
</feature>
<evidence type="ECO:0000256" key="6">
    <source>
        <dbReference type="ARBA" id="ARBA00022840"/>
    </source>
</evidence>
<feature type="region of interest" description="Disordered" evidence="11">
    <location>
        <begin position="338"/>
        <end position="493"/>
    </location>
</feature>
<dbReference type="GO" id="GO:0005524">
    <property type="term" value="F:ATP binding"/>
    <property type="evidence" value="ECO:0007669"/>
    <property type="project" value="UniProtKB-KW"/>
</dbReference>
<comment type="caution">
    <text evidence="13">The sequence shown here is derived from an EMBL/GenBank/DDBJ whole genome shotgun (WGS) entry which is preliminary data.</text>
</comment>
<evidence type="ECO:0000256" key="4">
    <source>
        <dbReference type="ARBA" id="ARBA00022723"/>
    </source>
</evidence>
<dbReference type="PANTHER" id="PTHR10763:SF23">
    <property type="entry name" value="ORIGIN RECOGNITION COMPLEX SUBUNIT 1"/>
    <property type="match status" value="1"/>
</dbReference>
<comment type="subcellular location">
    <subcellularLocation>
        <location evidence="1 10">Nucleus</location>
    </subcellularLocation>
</comment>
<feature type="compositionally biased region" description="Polar residues" evidence="11">
    <location>
        <begin position="212"/>
        <end position="231"/>
    </location>
</feature>
<dbReference type="GO" id="GO:0016887">
    <property type="term" value="F:ATP hydrolysis activity"/>
    <property type="evidence" value="ECO:0007669"/>
    <property type="project" value="InterPro"/>
</dbReference>
<evidence type="ECO:0000256" key="7">
    <source>
        <dbReference type="ARBA" id="ARBA00022842"/>
    </source>
</evidence>
<dbReference type="InterPro" id="IPR050311">
    <property type="entry name" value="ORC1/CDC6"/>
</dbReference>
<evidence type="ECO:0000256" key="3">
    <source>
        <dbReference type="ARBA" id="ARBA00022705"/>
    </source>
</evidence>
<dbReference type="GO" id="GO:0003688">
    <property type="term" value="F:DNA replication origin binding"/>
    <property type="evidence" value="ECO:0007669"/>
    <property type="project" value="TreeGrafter"/>
</dbReference>
<reference evidence="13 14" key="1">
    <citation type="submission" date="2019-07" db="EMBL/GenBank/DDBJ databases">
        <title>Rhodotorula toruloides NBRC10032 genome sequencing.</title>
        <authorList>
            <person name="Shida Y."/>
            <person name="Takaku H."/>
            <person name="Ogasawara W."/>
            <person name="Mori K."/>
        </authorList>
    </citation>
    <scope>NUCLEOTIDE SEQUENCE [LARGE SCALE GENOMIC DNA]</scope>
    <source>
        <strain evidence="13 14">NBRC10032</strain>
    </source>
</reference>
<dbReference type="EMBL" id="BJWK01000008">
    <property type="protein sequence ID" value="GEM09523.1"/>
    <property type="molecule type" value="Genomic_DNA"/>
</dbReference>
<feature type="compositionally biased region" description="Acidic residues" evidence="11">
    <location>
        <begin position="338"/>
        <end position="351"/>
    </location>
</feature>
<dbReference type="GO" id="GO:0005664">
    <property type="term" value="C:nuclear origin of replication recognition complex"/>
    <property type="evidence" value="ECO:0007669"/>
    <property type="project" value="TreeGrafter"/>
</dbReference>
<keyword evidence="8 10" id="KW-0238">DNA-binding</keyword>
<dbReference type="Gene3D" id="1.10.8.60">
    <property type="match status" value="1"/>
</dbReference>
<evidence type="ECO:0000313" key="13">
    <source>
        <dbReference type="EMBL" id="GEM09523.1"/>
    </source>
</evidence>
<evidence type="ECO:0000256" key="10">
    <source>
        <dbReference type="RuleBase" id="RU365058"/>
    </source>
</evidence>
<keyword evidence="6 10" id="KW-0067">ATP-binding</keyword>
<dbReference type="Proteomes" id="UP000321518">
    <property type="component" value="Unassembled WGS sequence"/>
</dbReference>
<dbReference type="Gene3D" id="3.40.50.300">
    <property type="entry name" value="P-loop containing nucleotide triphosphate hydrolases"/>
    <property type="match status" value="1"/>
</dbReference>
<evidence type="ECO:0000256" key="11">
    <source>
        <dbReference type="SAM" id="MobiDB-lite"/>
    </source>
</evidence>
<feature type="compositionally biased region" description="Basic residues" evidence="11">
    <location>
        <begin position="89"/>
        <end position="101"/>
    </location>
</feature>
<dbReference type="InterPro" id="IPR001025">
    <property type="entry name" value="BAH_dom"/>
</dbReference>
<comment type="function">
    <text evidence="10">Component of the origin recognition complex (ORC) that binds origins of replication. DNA-binding is ATP-dependent, however specific DNA sequences that define origins of replication have not been identified so far. ORC is required to assemble the pre-replication complex necessary to initiate DNA replication.</text>
</comment>
<dbReference type="OrthoDB" id="1926878at2759"/>
<dbReference type="SUPFAM" id="SSF52540">
    <property type="entry name" value="P-loop containing nucleoside triphosphate hydrolases"/>
    <property type="match status" value="1"/>
</dbReference>
<evidence type="ECO:0000256" key="2">
    <source>
        <dbReference type="ARBA" id="ARBA00008398"/>
    </source>
</evidence>
<organism evidence="13 14">
    <name type="scientific">Rhodotorula toruloides</name>
    <name type="common">Yeast</name>
    <name type="synonym">Rhodosporidium toruloides</name>
    <dbReference type="NCBI Taxonomy" id="5286"/>
    <lineage>
        <taxon>Eukaryota</taxon>
        <taxon>Fungi</taxon>
        <taxon>Dikarya</taxon>
        <taxon>Basidiomycota</taxon>
        <taxon>Pucciniomycotina</taxon>
        <taxon>Microbotryomycetes</taxon>
        <taxon>Sporidiobolales</taxon>
        <taxon>Sporidiobolaceae</taxon>
        <taxon>Rhodotorula</taxon>
    </lineage>
</organism>
<dbReference type="PROSITE" id="PS51038">
    <property type="entry name" value="BAH"/>
    <property type="match status" value="1"/>
</dbReference>
<evidence type="ECO:0000256" key="1">
    <source>
        <dbReference type="ARBA" id="ARBA00004123"/>
    </source>
</evidence>
<dbReference type="CDD" id="cd00009">
    <property type="entry name" value="AAA"/>
    <property type="match status" value="1"/>
</dbReference>
<gene>
    <name evidence="13" type="ORF">Rt10032_c08g3540</name>
</gene>
<evidence type="ECO:0000313" key="14">
    <source>
        <dbReference type="Proteomes" id="UP000321518"/>
    </source>
</evidence>
<dbReference type="PANTHER" id="PTHR10763">
    <property type="entry name" value="CELL DIVISION CONTROL PROTEIN 6-RELATED"/>
    <property type="match status" value="1"/>
</dbReference>
<keyword evidence="4" id="KW-0479">Metal-binding</keyword>
<dbReference type="GO" id="GO:0046872">
    <property type="term" value="F:metal ion binding"/>
    <property type="evidence" value="ECO:0007669"/>
    <property type="project" value="UniProtKB-KW"/>
</dbReference>
<comment type="subunit">
    <text evidence="10">ORC is composed of six subunits.</text>
</comment>
<dbReference type="Pfam" id="PF00004">
    <property type="entry name" value="AAA"/>
    <property type="match status" value="1"/>
</dbReference>
<evidence type="ECO:0000259" key="12">
    <source>
        <dbReference type="PROSITE" id="PS51038"/>
    </source>
</evidence>
<dbReference type="Gene3D" id="2.30.30.490">
    <property type="match status" value="1"/>
</dbReference>
<evidence type="ECO:0000256" key="9">
    <source>
        <dbReference type="ARBA" id="ARBA00023242"/>
    </source>
</evidence>
<keyword evidence="5 10" id="KW-0547">Nucleotide-binding</keyword>
<evidence type="ECO:0000256" key="8">
    <source>
        <dbReference type="ARBA" id="ARBA00023125"/>
    </source>
</evidence>
<proteinExistence type="inferred from homology"/>
<dbReference type="InterPro" id="IPR003593">
    <property type="entry name" value="AAA+_ATPase"/>
</dbReference>
<keyword evidence="3 10" id="KW-0235">DNA replication</keyword>
<feature type="compositionally biased region" description="Polar residues" evidence="11">
    <location>
        <begin position="43"/>
        <end position="55"/>
    </location>
</feature>
<keyword evidence="9 10" id="KW-0539">Nucleus</keyword>